<reference evidence="4" key="1">
    <citation type="submission" date="2019-09" db="EMBL/GenBank/DDBJ databases">
        <title>Characterisation of the sponge microbiome using genome-centric metagenomics.</title>
        <authorList>
            <person name="Engelberts J.P."/>
            <person name="Robbins S.J."/>
            <person name="De Goeij J.M."/>
            <person name="Aranda M."/>
            <person name="Bell S.C."/>
            <person name="Webster N.S."/>
        </authorList>
    </citation>
    <scope>NUCLEOTIDE SEQUENCE</scope>
    <source>
        <strain evidence="4">SB0664_bin_43</strain>
    </source>
</reference>
<dbReference type="InterPro" id="IPR016164">
    <property type="entry name" value="FAD-linked_Oxase-like_C"/>
</dbReference>
<proteinExistence type="predicted"/>
<evidence type="ECO:0000259" key="3">
    <source>
        <dbReference type="PROSITE" id="PS51387"/>
    </source>
</evidence>
<feature type="domain" description="FAD-binding PCMH-type" evidence="3">
    <location>
        <begin position="41"/>
        <end position="215"/>
    </location>
</feature>
<dbReference type="PANTHER" id="PTHR11748">
    <property type="entry name" value="D-LACTATE DEHYDROGENASE"/>
    <property type="match status" value="1"/>
</dbReference>
<protein>
    <submittedName>
        <fullName evidence="4">FAD-binding oxidoreductase</fullName>
    </submittedName>
</protein>
<dbReference type="InterPro" id="IPR036318">
    <property type="entry name" value="FAD-bd_PCMH-like_sf"/>
</dbReference>
<dbReference type="GO" id="GO:0071949">
    <property type="term" value="F:FAD binding"/>
    <property type="evidence" value="ECO:0007669"/>
    <property type="project" value="InterPro"/>
</dbReference>
<dbReference type="EMBL" id="VXRY01000062">
    <property type="protein sequence ID" value="MXY32785.1"/>
    <property type="molecule type" value="Genomic_DNA"/>
</dbReference>
<dbReference type="GO" id="GO:0004458">
    <property type="term" value="F:D-lactate dehydrogenase (cytochrome) activity"/>
    <property type="evidence" value="ECO:0007669"/>
    <property type="project" value="TreeGrafter"/>
</dbReference>
<dbReference type="GO" id="GO:1903457">
    <property type="term" value="P:lactate catabolic process"/>
    <property type="evidence" value="ECO:0007669"/>
    <property type="project" value="TreeGrafter"/>
</dbReference>
<dbReference type="InterPro" id="IPR016166">
    <property type="entry name" value="FAD-bd_PCMH"/>
</dbReference>
<dbReference type="SUPFAM" id="SSF56176">
    <property type="entry name" value="FAD-binding/transporter-associated domain-like"/>
    <property type="match status" value="1"/>
</dbReference>
<accession>A0A6B0XWT8</accession>
<name>A0A6B0XWT8_9RHOB</name>
<keyword evidence="2" id="KW-0274">FAD</keyword>
<gene>
    <name evidence="4" type="ORF">F4Y60_01590</name>
</gene>
<comment type="caution">
    <text evidence="4">The sequence shown here is derived from an EMBL/GenBank/DDBJ whole genome shotgun (WGS) entry which is preliminary data.</text>
</comment>
<dbReference type="GO" id="GO:0008720">
    <property type="term" value="F:D-lactate dehydrogenase (NAD+) activity"/>
    <property type="evidence" value="ECO:0007669"/>
    <property type="project" value="TreeGrafter"/>
</dbReference>
<organism evidence="4">
    <name type="scientific">Boseongicola sp. SB0664_bin_43</name>
    <dbReference type="NCBI Taxonomy" id="2604844"/>
    <lineage>
        <taxon>Bacteria</taxon>
        <taxon>Pseudomonadati</taxon>
        <taxon>Pseudomonadota</taxon>
        <taxon>Alphaproteobacteria</taxon>
        <taxon>Rhodobacterales</taxon>
        <taxon>Paracoccaceae</taxon>
        <taxon>Boseongicola</taxon>
    </lineage>
</organism>
<evidence type="ECO:0000256" key="1">
    <source>
        <dbReference type="ARBA" id="ARBA00022630"/>
    </source>
</evidence>
<keyword evidence="1" id="KW-0285">Flavoprotein</keyword>
<dbReference type="AlphaFoldDB" id="A0A6B0XWT8"/>
<dbReference type="Gene3D" id="3.30.465.10">
    <property type="match status" value="1"/>
</dbReference>
<dbReference type="SUPFAM" id="SSF55103">
    <property type="entry name" value="FAD-linked oxidases, C-terminal domain"/>
    <property type="match status" value="1"/>
</dbReference>
<dbReference type="PROSITE" id="PS51387">
    <property type="entry name" value="FAD_PCMH"/>
    <property type="match status" value="1"/>
</dbReference>
<evidence type="ECO:0000256" key="2">
    <source>
        <dbReference type="ARBA" id="ARBA00022827"/>
    </source>
</evidence>
<dbReference type="PANTHER" id="PTHR11748:SF119">
    <property type="entry name" value="D-2-HYDROXYGLUTARATE DEHYDROGENASE"/>
    <property type="match status" value="1"/>
</dbReference>
<dbReference type="InterPro" id="IPR016169">
    <property type="entry name" value="FAD-bd_PCMH_sub2"/>
</dbReference>
<dbReference type="Pfam" id="PF01565">
    <property type="entry name" value="FAD_binding_4"/>
    <property type="match status" value="1"/>
</dbReference>
<dbReference type="InterPro" id="IPR006094">
    <property type="entry name" value="Oxid_FAD_bind_N"/>
</dbReference>
<evidence type="ECO:0000313" key="4">
    <source>
        <dbReference type="EMBL" id="MXY32785.1"/>
    </source>
</evidence>
<sequence length="470" mass="51225">MKKIEELIGRIGDVPVIAGEKAVKAKSRDFFWYSPILKERLDHIAADLVVAPRHEADVVAVLSACHDLEVPVTPRGGGTGNYGQAMPLAGGVVLDMANMSAIREIRDGMVIAEPGVIIGDIDTAAREALGQELRMHPSTRETATIGGFIAGGSGGIGSIRWGMLGEAGNILRLRLVTVESAPRVLDLTGRDIGQVHHAYGVTGVMTEVAMPLAPAPEWVEMLIACPTWTAALKAGWEISATEGLWLKLVSAIEAPAPMDYFKRHSRFLEAGDNALCVMVAPNSADALAQIAEGMGGRIALRSDRAADADLKGLPHIYHLTWNHTTLRGLRVDPEITYLQAGFPAGQELKACAEIAERFPGEIVNHVEYTRDHGMLRMSCLPLVRFRSANRLQALMEELEKMGCPVWNPHVYTLEEGNRRNADPAQLALKRAVDPKGLLNPGKMIAWERADYIYDLARNYAYPDMQARPPE</sequence>